<organism evidence="1 2">
    <name type="scientific">Irpex rosettiformis</name>
    <dbReference type="NCBI Taxonomy" id="378272"/>
    <lineage>
        <taxon>Eukaryota</taxon>
        <taxon>Fungi</taxon>
        <taxon>Dikarya</taxon>
        <taxon>Basidiomycota</taxon>
        <taxon>Agaricomycotina</taxon>
        <taxon>Agaricomycetes</taxon>
        <taxon>Polyporales</taxon>
        <taxon>Irpicaceae</taxon>
        <taxon>Irpex</taxon>
    </lineage>
</organism>
<evidence type="ECO:0000313" key="1">
    <source>
        <dbReference type="EMBL" id="KAI0094143.1"/>
    </source>
</evidence>
<evidence type="ECO:0000313" key="2">
    <source>
        <dbReference type="Proteomes" id="UP001055072"/>
    </source>
</evidence>
<reference evidence="1" key="1">
    <citation type="journal article" date="2021" name="Environ. Microbiol.">
        <title>Gene family expansions and transcriptome signatures uncover fungal adaptations to wood decay.</title>
        <authorList>
            <person name="Hage H."/>
            <person name="Miyauchi S."/>
            <person name="Viragh M."/>
            <person name="Drula E."/>
            <person name="Min B."/>
            <person name="Chaduli D."/>
            <person name="Navarro D."/>
            <person name="Favel A."/>
            <person name="Norest M."/>
            <person name="Lesage-Meessen L."/>
            <person name="Balint B."/>
            <person name="Merenyi Z."/>
            <person name="de Eugenio L."/>
            <person name="Morin E."/>
            <person name="Martinez A.T."/>
            <person name="Baldrian P."/>
            <person name="Stursova M."/>
            <person name="Martinez M.J."/>
            <person name="Novotny C."/>
            <person name="Magnuson J.K."/>
            <person name="Spatafora J.W."/>
            <person name="Maurice S."/>
            <person name="Pangilinan J."/>
            <person name="Andreopoulos W."/>
            <person name="LaButti K."/>
            <person name="Hundley H."/>
            <person name="Na H."/>
            <person name="Kuo A."/>
            <person name="Barry K."/>
            <person name="Lipzen A."/>
            <person name="Henrissat B."/>
            <person name="Riley R."/>
            <person name="Ahrendt S."/>
            <person name="Nagy L.G."/>
            <person name="Grigoriev I.V."/>
            <person name="Martin F."/>
            <person name="Rosso M.N."/>
        </authorList>
    </citation>
    <scope>NUCLEOTIDE SEQUENCE</scope>
    <source>
        <strain evidence="1">CBS 384.51</strain>
    </source>
</reference>
<name>A0ACB8UIF5_9APHY</name>
<proteinExistence type="predicted"/>
<comment type="caution">
    <text evidence="1">The sequence shown here is derived from an EMBL/GenBank/DDBJ whole genome shotgun (WGS) entry which is preliminary data.</text>
</comment>
<dbReference type="EMBL" id="MU274900">
    <property type="protein sequence ID" value="KAI0094143.1"/>
    <property type="molecule type" value="Genomic_DNA"/>
</dbReference>
<accession>A0ACB8UIF5</accession>
<keyword evidence="2" id="KW-1185">Reference proteome</keyword>
<dbReference type="Proteomes" id="UP001055072">
    <property type="component" value="Unassembled WGS sequence"/>
</dbReference>
<gene>
    <name evidence="1" type="ORF">BDY19DRAFT_4601</name>
</gene>
<protein>
    <submittedName>
        <fullName evidence="1">Uncharacterized protein</fullName>
    </submittedName>
</protein>
<sequence length="342" mass="38842">MLILSYGRSAHRRKKILRAQRNMSARYTPNTSQSYHATSWKLEQAPISDKGWLGVDVKAMERNEIRDLLLTRSPKLMNILASYKFVYYNASDQPATRILDASGRLFIYRSRLSEWQRKLLPDLATAIKDFTETTQVSEGDRANNKRGSHKFCIAGIDRQSKEKPAECSWHRKGQNSLALQKLFQTESMQAFNAIASNLVQNHFPKIALRMEKAHKVLQQKYNIPDSLFGLFHNFCINSPVFEEGIDDVFCTPHTDAQNAAILVCAVLVYYYGQCHTNADERIWLVFWDTGIIMQVPAGVFVIFPSALFLHFNVHIEEMGAFLLGRTPYLSGNRTAKTAGGAA</sequence>